<dbReference type="PANTHER" id="PTHR39244">
    <property type="entry name" value="NATTERIN-4"/>
    <property type="match status" value="1"/>
</dbReference>
<dbReference type="Proteomes" id="UP000541558">
    <property type="component" value="Unassembled WGS sequence"/>
</dbReference>
<evidence type="ECO:0000313" key="1">
    <source>
        <dbReference type="EMBL" id="KAF5339413.1"/>
    </source>
</evidence>
<name>A0A8H5CEP5_9AGAR</name>
<gene>
    <name evidence="1" type="ORF">D9611_009867</name>
</gene>
<proteinExistence type="predicted"/>
<dbReference type="InterPro" id="IPR053237">
    <property type="entry name" value="Natterin_C"/>
</dbReference>
<dbReference type="Gene3D" id="2.170.15.10">
    <property type="entry name" value="Proaerolysin, chain A, domain 3"/>
    <property type="match status" value="1"/>
</dbReference>
<dbReference type="SUPFAM" id="SSF56973">
    <property type="entry name" value="Aerolisin/ETX pore-forming domain"/>
    <property type="match status" value="1"/>
</dbReference>
<dbReference type="OrthoDB" id="4948898at2759"/>
<keyword evidence="2" id="KW-1185">Reference proteome</keyword>
<dbReference type="Pfam" id="PF03318">
    <property type="entry name" value="ETX_MTX2"/>
    <property type="match status" value="1"/>
</dbReference>
<comment type="caution">
    <text evidence="1">The sequence shown here is derived from an EMBL/GenBank/DDBJ whole genome shotgun (WGS) entry which is preliminary data.</text>
</comment>
<organism evidence="1 2">
    <name type="scientific">Ephemerocybe angulata</name>
    <dbReference type="NCBI Taxonomy" id="980116"/>
    <lineage>
        <taxon>Eukaryota</taxon>
        <taxon>Fungi</taxon>
        <taxon>Dikarya</taxon>
        <taxon>Basidiomycota</taxon>
        <taxon>Agaricomycotina</taxon>
        <taxon>Agaricomycetes</taxon>
        <taxon>Agaricomycetidae</taxon>
        <taxon>Agaricales</taxon>
        <taxon>Agaricineae</taxon>
        <taxon>Psathyrellaceae</taxon>
        <taxon>Ephemerocybe</taxon>
    </lineage>
</organism>
<protein>
    <submittedName>
        <fullName evidence="1">Uncharacterized protein</fullName>
    </submittedName>
</protein>
<dbReference type="EMBL" id="JAACJK010000008">
    <property type="protein sequence ID" value="KAF5339413.1"/>
    <property type="molecule type" value="Genomic_DNA"/>
</dbReference>
<reference evidence="1 2" key="1">
    <citation type="journal article" date="2020" name="ISME J.">
        <title>Uncovering the hidden diversity of litter-decomposition mechanisms in mushroom-forming fungi.</title>
        <authorList>
            <person name="Floudas D."/>
            <person name="Bentzer J."/>
            <person name="Ahren D."/>
            <person name="Johansson T."/>
            <person name="Persson P."/>
            <person name="Tunlid A."/>
        </authorList>
    </citation>
    <scope>NUCLEOTIDE SEQUENCE [LARGE SCALE GENOMIC DNA]</scope>
    <source>
        <strain evidence="1 2">CBS 175.51</strain>
    </source>
</reference>
<dbReference type="PANTHER" id="PTHR39244:SF5">
    <property type="entry name" value="NATTERIN-3-LIKE"/>
    <property type="match status" value="1"/>
</dbReference>
<evidence type="ECO:0000313" key="2">
    <source>
        <dbReference type="Proteomes" id="UP000541558"/>
    </source>
</evidence>
<sequence>MPGGDIDVVGVNTIVDLDSGIAEEEEDVGVEEGSQMEEEEDEGVLWLCTKLRLCRTSHAPFDYRPLEVEKIEYDLKESKRLNEKPHVLVNMYLENDADTEQMLTYKLNEKTVATSRWDYKVGFKVGYQAKFKGGIPKIAEGEVSTDYALTFKFSQVKTTTTEQAWKASFPVKARGRERIRARVHREM</sequence>
<dbReference type="InterPro" id="IPR004991">
    <property type="entry name" value="Aerolysin-like"/>
</dbReference>
<dbReference type="AlphaFoldDB" id="A0A8H5CEP5"/>
<accession>A0A8H5CEP5</accession>